<organism evidence="2 3">
    <name type="scientific">Kingdonia uniflora</name>
    <dbReference type="NCBI Taxonomy" id="39325"/>
    <lineage>
        <taxon>Eukaryota</taxon>
        <taxon>Viridiplantae</taxon>
        <taxon>Streptophyta</taxon>
        <taxon>Embryophyta</taxon>
        <taxon>Tracheophyta</taxon>
        <taxon>Spermatophyta</taxon>
        <taxon>Magnoliopsida</taxon>
        <taxon>Ranunculales</taxon>
        <taxon>Circaeasteraceae</taxon>
        <taxon>Kingdonia</taxon>
    </lineage>
</organism>
<evidence type="ECO:0000259" key="1">
    <source>
        <dbReference type="Pfam" id="PF10536"/>
    </source>
</evidence>
<comment type="caution">
    <text evidence="2">The sequence shown here is derived from an EMBL/GenBank/DDBJ whole genome shotgun (WGS) entry which is preliminary data.</text>
</comment>
<dbReference type="EMBL" id="JACGCM010002657">
    <property type="protein sequence ID" value="KAF6137441.1"/>
    <property type="molecule type" value="Genomic_DNA"/>
</dbReference>
<protein>
    <recommendedName>
        <fullName evidence="1">Aminotransferase-like plant mobile domain-containing protein</fullName>
    </recommendedName>
</protein>
<dbReference type="OrthoDB" id="1937804at2759"/>
<dbReference type="InterPro" id="IPR019557">
    <property type="entry name" value="AminoTfrase-like_pln_mobile"/>
</dbReference>
<proteinExistence type="predicted"/>
<reference evidence="2 3" key="1">
    <citation type="journal article" date="2020" name="IScience">
        <title>Genome Sequencing of the Endangered Kingdonia uniflora (Circaeasteraceae, Ranunculales) Reveals Potential Mechanisms of Evolutionary Specialization.</title>
        <authorList>
            <person name="Sun Y."/>
            <person name="Deng T."/>
            <person name="Zhang A."/>
            <person name="Moore M.J."/>
            <person name="Landis J.B."/>
            <person name="Lin N."/>
            <person name="Zhang H."/>
            <person name="Zhang X."/>
            <person name="Huang J."/>
            <person name="Zhang X."/>
            <person name="Sun H."/>
            <person name="Wang H."/>
        </authorList>
    </citation>
    <scope>NUCLEOTIDE SEQUENCE [LARGE SCALE GENOMIC DNA]</scope>
    <source>
        <strain evidence="2">TB1705</strain>
        <tissue evidence="2">Leaf</tissue>
    </source>
</reference>
<dbReference type="Pfam" id="PF10536">
    <property type="entry name" value="PMD"/>
    <property type="match status" value="1"/>
</dbReference>
<dbReference type="AlphaFoldDB" id="A0A7J7L473"/>
<dbReference type="Proteomes" id="UP000541444">
    <property type="component" value="Unassembled WGS sequence"/>
</dbReference>
<feature type="domain" description="Aminotransferase-like plant mobile" evidence="1">
    <location>
        <begin position="38"/>
        <end position="75"/>
    </location>
</feature>
<sequence length="75" mass="8822">MLVKLCKIYLILIEVPYLKQRLKAINFMSVFECKLGNGDNQVILAMIEHWRPTTHTFYLPYGELGITPRDFYVLT</sequence>
<gene>
    <name evidence="2" type="ORF">GIB67_009917</name>
</gene>
<keyword evidence="3" id="KW-1185">Reference proteome</keyword>
<feature type="non-terminal residue" evidence="2">
    <location>
        <position position="75"/>
    </location>
</feature>
<evidence type="ECO:0000313" key="3">
    <source>
        <dbReference type="Proteomes" id="UP000541444"/>
    </source>
</evidence>
<evidence type="ECO:0000313" key="2">
    <source>
        <dbReference type="EMBL" id="KAF6137441.1"/>
    </source>
</evidence>
<name>A0A7J7L473_9MAGN</name>
<accession>A0A7J7L473</accession>